<dbReference type="Gene3D" id="3.90.25.10">
    <property type="entry name" value="UDP-galactose 4-epimerase, domain 1"/>
    <property type="match status" value="1"/>
</dbReference>
<evidence type="ECO:0000313" key="1">
    <source>
        <dbReference type="EMBL" id="ODA10360.1"/>
    </source>
</evidence>
<reference evidence="2" key="1">
    <citation type="submission" date="2016-05" db="EMBL/GenBank/DDBJ databases">
        <title>Whole genome shotgun sequencing of cultured foodborne pathogen.</title>
        <authorList>
            <person name="Zheng J."/>
            <person name="Timme R."/>
            <person name="Allard M."/>
            <person name="Strain E."/>
            <person name="Luo Y."/>
            <person name="Brown E."/>
        </authorList>
    </citation>
    <scope>NUCLEOTIDE SEQUENCE [LARGE SCALE GENOMIC DNA]</scope>
    <source>
        <strain evidence="2">CFSAN034343</strain>
    </source>
</reference>
<gene>
    <name evidence="1" type="ORF">A7312_24630</name>
</gene>
<protein>
    <submittedName>
        <fullName evidence="1">Uncharacterized protein</fullName>
    </submittedName>
</protein>
<accession>A0ABX2ZIC1</accession>
<organism evidence="1 2">
    <name type="scientific">Paenibacillus polymyxa</name>
    <name type="common">Bacillus polymyxa</name>
    <dbReference type="NCBI Taxonomy" id="1406"/>
    <lineage>
        <taxon>Bacteria</taxon>
        <taxon>Bacillati</taxon>
        <taxon>Bacillota</taxon>
        <taxon>Bacilli</taxon>
        <taxon>Bacillales</taxon>
        <taxon>Paenibacillaceae</taxon>
        <taxon>Paenibacillus</taxon>
    </lineage>
</organism>
<dbReference type="Proteomes" id="UP000094974">
    <property type="component" value="Unassembled WGS sequence"/>
</dbReference>
<keyword evidence="2" id="KW-1185">Reference proteome</keyword>
<proteinExistence type="predicted"/>
<sequence>MLIFSGVAEIIGKVTGQPIQHISLSDEELEVGMVHAGMPEEYADMLAGLDRRIRENGSNNEGGN</sequence>
<comment type="caution">
    <text evidence="1">The sequence shown here is derived from an EMBL/GenBank/DDBJ whole genome shotgun (WGS) entry which is preliminary data.</text>
</comment>
<dbReference type="EMBL" id="LYND01000088">
    <property type="protein sequence ID" value="ODA10360.1"/>
    <property type="molecule type" value="Genomic_DNA"/>
</dbReference>
<evidence type="ECO:0000313" key="2">
    <source>
        <dbReference type="Proteomes" id="UP000094974"/>
    </source>
</evidence>
<name>A0ABX2ZIC1_PAEPO</name>